<dbReference type="GO" id="GO:0000976">
    <property type="term" value="F:transcription cis-regulatory region binding"/>
    <property type="evidence" value="ECO:0007669"/>
    <property type="project" value="TreeGrafter"/>
</dbReference>
<dbReference type="PANTHER" id="PTHR30055">
    <property type="entry name" value="HTH-TYPE TRANSCRIPTIONAL REGULATOR RUTR"/>
    <property type="match status" value="1"/>
</dbReference>
<organism evidence="6 7">
    <name type="scientific">Conexibacter woesei (strain DSM 14684 / CCUG 47730 / CIP 108061 / JCM 11494 / NBRC 100937 / ID131577)</name>
    <dbReference type="NCBI Taxonomy" id="469383"/>
    <lineage>
        <taxon>Bacteria</taxon>
        <taxon>Bacillati</taxon>
        <taxon>Actinomycetota</taxon>
        <taxon>Thermoleophilia</taxon>
        <taxon>Solirubrobacterales</taxon>
        <taxon>Conexibacteraceae</taxon>
        <taxon>Conexibacter</taxon>
    </lineage>
</organism>
<accession>D3EZ48</accession>
<evidence type="ECO:0000256" key="3">
    <source>
        <dbReference type="ARBA" id="ARBA00023163"/>
    </source>
</evidence>
<proteinExistence type="predicted"/>
<dbReference type="Pfam" id="PF02909">
    <property type="entry name" value="TetR_C_1"/>
    <property type="match status" value="1"/>
</dbReference>
<dbReference type="AlphaFoldDB" id="D3EZ48"/>
<name>D3EZ48_CONWI</name>
<dbReference type="Proteomes" id="UP000008229">
    <property type="component" value="Chromosome"/>
</dbReference>
<dbReference type="GO" id="GO:0045892">
    <property type="term" value="P:negative regulation of DNA-templated transcription"/>
    <property type="evidence" value="ECO:0007669"/>
    <property type="project" value="InterPro"/>
</dbReference>
<dbReference type="HOGENOM" id="CLU_069543_3_2_11"/>
<keyword evidence="7" id="KW-1185">Reference proteome</keyword>
<dbReference type="InterPro" id="IPR036271">
    <property type="entry name" value="Tet_transcr_reg_TetR-rel_C_sf"/>
</dbReference>
<dbReference type="STRING" id="469383.Cwoe_3395"/>
<feature type="DNA-binding region" description="H-T-H motif" evidence="4">
    <location>
        <begin position="18"/>
        <end position="37"/>
    </location>
</feature>
<feature type="domain" description="HTH tetR-type" evidence="5">
    <location>
        <begin position="1"/>
        <end position="55"/>
    </location>
</feature>
<dbReference type="InterPro" id="IPR050109">
    <property type="entry name" value="HTH-type_TetR-like_transc_reg"/>
</dbReference>
<dbReference type="GO" id="GO:0003700">
    <property type="term" value="F:DNA-binding transcription factor activity"/>
    <property type="evidence" value="ECO:0007669"/>
    <property type="project" value="TreeGrafter"/>
</dbReference>
<evidence type="ECO:0000313" key="7">
    <source>
        <dbReference type="Proteomes" id="UP000008229"/>
    </source>
</evidence>
<dbReference type="Gene3D" id="1.10.357.10">
    <property type="entry name" value="Tetracycline Repressor, domain 2"/>
    <property type="match status" value="1"/>
</dbReference>
<reference evidence="7" key="2">
    <citation type="submission" date="2010-01" db="EMBL/GenBank/DDBJ databases">
        <title>The complete genome of Conexibacter woesei DSM 14684.</title>
        <authorList>
            <consortium name="US DOE Joint Genome Institute (JGI-PGF)"/>
            <person name="Lucas S."/>
            <person name="Copeland A."/>
            <person name="Lapidus A."/>
            <person name="Glavina del Rio T."/>
            <person name="Dalin E."/>
            <person name="Tice H."/>
            <person name="Bruce D."/>
            <person name="Goodwin L."/>
            <person name="Pitluck S."/>
            <person name="Kyrpides N."/>
            <person name="Mavromatis K."/>
            <person name="Ivanova N."/>
            <person name="Mikhailova N."/>
            <person name="Chertkov O."/>
            <person name="Brettin T."/>
            <person name="Detter J.C."/>
            <person name="Han C."/>
            <person name="Larimer F."/>
            <person name="Land M."/>
            <person name="Hauser L."/>
            <person name="Markowitz V."/>
            <person name="Cheng J.-F."/>
            <person name="Hugenholtz P."/>
            <person name="Woyke T."/>
            <person name="Wu D."/>
            <person name="Pukall R."/>
            <person name="Steenblock K."/>
            <person name="Schneider S."/>
            <person name="Klenk H.-P."/>
            <person name="Eisen J.A."/>
        </authorList>
    </citation>
    <scope>NUCLEOTIDE SEQUENCE [LARGE SCALE GENOMIC DNA]</scope>
    <source>
        <strain evidence="7">DSM 14684 / CIP 108061 / JCM 11494 / NBRC 100937 / ID131577</strain>
    </source>
</reference>
<evidence type="ECO:0000256" key="2">
    <source>
        <dbReference type="ARBA" id="ARBA00023125"/>
    </source>
</evidence>
<dbReference type="PROSITE" id="PS50977">
    <property type="entry name" value="HTH_TETR_2"/>
    <property type="match status" value="1"/>
</dbReference>
<dbReference type="eggNOG" id="COG1309">
    <property type="taxonomic scope" value="Bacteria"/>
</dbReference>
<keyword evidence="1" id="KW-0805">Transcription regulation</keyword>
<dbReference type="PANTHER" id="PTHR30055:SF151">
    <property type="entry name" value="TRANSCRIPTIONAL REGULATORY PROTEIN"/>
    <property type="match status" value="1"/>
</dbReference>
<keyword evidence="2 4" id="KW-0238">DNA-binding</keyword>
<evidence type="ECO:0000256" key="1">
    <source>
        <dbReference type="ARBA" id="ARBA00023015"/>
    </source>
</evidence>
<evidence type="ECO:0000313" key="6">
    <source>
        <dbReference type="EMBL" id="ADB51813.1"/>
    </source>
</evidence>
<dbReference type="InterPro" id="IPR004111">
    <property type="entry name" value="Repressor_TetR_C"/>
</dbReference>
<dbReference type="InterPro" id="IPR009057">
    <property type="entry name" value="Homeodomain-like_sf"/>
</dbReference>
<dbReference type="SUPFAM" id="SSF48498">
    <property type="entry name" value="Tetracyclin repressor-like, C-terminal domain"/>
    <property type="match status" value="1"/>
</dbReference>
<gene>
    <name evidence="6" type="ordered locus">Cwoe_3395</name>
</gene>
<protein>
    <submittedName>
        <fullName evidence="6">Transcriptional regulator, TetR family</fullName>
    </submittedName>
</protein>
<dbReference type="Pfam" id="PF00440">
    <property type="entry name" value="TetR_N"/>
    <property type="match status" value="1"/>
</dbReference>
<dbReference type="InterPro" id="IPR001647">
    <property type="entry name" value="HTH_TetR"/>
</dbReference>
<keyword evidence="3" id="KW-0804">Transcription</keyword>
<dbReference type="KEGG" id="cwo:Cwoe_3395"/>
<sequence>MLRAALACVDAQGAEAVSMRRVADTLGVTPMALYNHVADKRALLDGVADLVAREIALPPPEAPWERRLRGTLRAIRRAYLRHPNAAPLVQATRATTPALSAPANAALDALGAAGLPPAAALEAWTALIGLTNGHVAYELDGHAPAVDFEHAFGYALDALIAGLVGGRAARTPA</sequence>
<dbReference type="SUPFAM" id="SSF46689">
    <property type="entry name" value="Homeodomain-like"/>
    <property type="match status" value="1"/>
</dbReference>
<evidence type="ECO:0000256" key="4">
    <source>
        <dbReference type="PROSITE-ProRule" id="PRU00335"/>
    </source>
</evidence>
<dbReference type="Gene3D" id="1.10.10.60">
    <property type="entry name" value="Homeodomain-like"/>
    <property type="match status" value="1"/>
</dbReference>
<dbReference type="EMBL" id="CP001854">
    <property type="protein sequence ID" value="ADB51813.1"/>
    <property type="molecule type" value="Genomic_DNA"/>
</dbReference>
<reference evidence="6 7" key="1">
    <citation type="journal article" date="2010" name="Stand. Genomic Sci.">
        <title>Complete genome sequence of Conexibacter woesei type strain (ID131577).</title>
        <authorList>
            <person name="Pukall R."/>
            <person name="Lapidus A."/>
            <person name="Glavina Del Rio T."/>
            <person name="Copeland A."/>
            <person name="Tice H."/>
            <person name="Cheng J.-F."/>
            <person name="Lucas S."/>
            <person name="Chen F."/>
            <person name="Nolan M."/>
            <person name="Bruce D."/>
            <person name="Goodwin L."/>
            <person name="Pitluck S."/>
            <person name="Mavromatis K."/>
            <person name="Ivanova N."/>
            <person name="Ovchinnikova G."/>
            <person name="Pati A."/>
            <person name="Chen A."/>
            <person name="Palaniappan K."/>
            <person name="Land M."/>
            <person name="Hauser L."/>
            <person name="Chang Y.-J."/>
            <person name="Jeffries C.D."/>
            <person name="Chain P."/>
            <person name="Meincke L."/>
            <person name="Sims D."/>
            <person name="Brettin T."/>
            <person name="Detter J.C."/>
            <person name="Rohde M."/>
            <person name="Goeker M."/>
            <person name="Bristow J."/>
            <person name="Eisen J.A."/>
            <person name="Markowitz V."/>
            <person name="Kyrpides N.C."/>
            <person name="Klenk H.-P."/>
            <person name="Hugenholtz P."/>
        </authorList>
    </citation>
    <scope>NUCLEOTIDE SEQUENCE [LARGE SCALE GENOMIC DNA]</scope>
    <source>
        <strain evidence="7">DSM 14684 / CIP 108061 / JCM 11494 / NBRC 100937 / ID131577</strain>
    </source>
</reference>
<evidence type="ECO:0000259" key="5">
    <source>
        <dbReference type="PROSITE" id="PS50977"/>
    </source>
</evidence>